<keyword evidence="2" id="KW-1185">Reference proteome</keyword>
<dbReference type="Gene3D" id="4.10.280.10">
    <property type="entry name" value="Helix-loop-helix DNA-binding domain"/>
    <property type="match status" value="1"/>
</dbReference>
<dbReference type="GO" id="GO:0046983">
    <property type="term" value="F:protein dimerization activity"/>
    <property type="evidence" value="ECO:0007669"/>
    <property type="project" value="InterPro"/>
</dbReference>
<dbReference type="AlphaFoldDB" id="A0A3T1D980"/>
<dbReference type="Proteomes" id="UP000289856">
    <property type="component" value="Chromosome"/>
</dbReference>
<accession>A0A3T1D980</accession>
<dbReference type="RefSeq" id="WP_197726476.1">
    <property type="nucleotide sequence ID" value="NZ_AP019400.1"/>
</dbReference>
<dbReference type="InterPro" id="IPR036638">
    <property type="entry name" value="HLH_DNA-bd_sf"/>
</dbReference>
<reference evidence="1 2" key="1">
    <citation type="submission" date="2019-01" db="EMBL/GenBank/DDBJ databases">
        <title>Complete genome sequence of Cohnella hallensis HS21 isolated from Korean fir (Abies koreana) rhizospheric soil.</title>
        <authorList>
            <person name="Jiang L."/>
            <person name="Kang S.W."/>
            <person name="Kim S."/>
            <person name="Jung J."/>
            <person name="Kim C.Y."/>
            <person name="Kim D.H."/>
            <person name="Kim S.W."/>
            <person name="Lee J."/>
        </authorList>
    </citation>
    <scope>NUCLEOTIDE SEQUENCE [LARGE SCALE GENOMIC DNA]</scope>
    <source>
        <strain evidence="1 2">HS21</strain>
    </source>
</reference>
<dbReference type="GO" id="GO:0043937">
    <property type="term" value="P:regulation of sporulation"/>
    <property type="evidence" value="ECO:0007669"/>
    <property type="project" value="InterPro"/>
</dbReference>
<dbReference type="Pfam" id="PF09388">
    <property type="entry name" value="SpoOE-like"/>
    <property type="match status" value="1"/>
</dbReference>
<name>A0A3T1D980_9BACL</name>
<dbReference type="EMBL" id="AP019400">
    <property type="protein sequence ID" value="BBI34624.1"/>
    <property type="molecule type" value="Genomic_DNA"/>
</dbReference>
<evidence type="ECO:0000313" key="2">
    <source>
        <dbReference type="Proteomes" id="UP000289856"/>
    </source>
</evidence>
<protein>
    <recommendedName>
        <fullName evidence="3">Spo0E family sporulation regulatory protein-aspartic acid phosphatase</fullName>
    </recommendedName>
</protein>
<sequence>MTKNLEELLRQIEQMRHELHELINSKSFSDQEVVVASQMLDSILNEYQRLLSKKSKE</sequence>
<dbReference type="KEGG" id="cohn:KCTCHS21_40230"/>
<dbReference type="InterPro" id="IPR037208">
    <property type="entry name" value="Spo0E-like_sf"/>
</dbReference>
<dbReference type="InterPro" id="IPR018540">
    <property type="entry name" value="Spo0E-like"/>
</dbReference>
<gene>
    <name evidence="1" type="ORF">KCTCHS21_40230</name>
</gene>
<organism evidence="1 2">
    <name type="scientific">Cohnella abietis</name>
    <dbReference type="NCBI Taxonomy" id="2507935"/>
    <lineage>
        <taxon>Bacteria</taxon>
        <taxon>Bacillati</taxon>
        <taxon>Bacillota</taxon>
        <taxon>Bacilli</taxon>
        <taxon>Bacillales</taxon>
        <taxon>Paenibacillaceae</taxon>
        <taxon>Cohnella</taxon>
    </lineage>
</organism>
<dbReference type="SUPFAM" id="SSF140500">
    <property type="entry name" value="BAS1536-like"/>
    <property type="match status" value="1"/>
</dbReference>
<evidence type="ECO:0008006" key="3">
    <source>
        <dbReference type="Google" id="ProtNLM"/>
    </source>
</evidence>
<proteinExistence type="predicted"/>
<evidence type="ECO:0000313" key="1">
    <source>
        <dbReference type="EMBL" id="BBI34624.1"/>
    </source>
</evidence>